<evidence type="ECO:0000256" key="1">
    <source>
        <dbReference type="SAM" id="MobiDB-lite"/>
    </source>
</evidence>
<protein>
    <submittedName>
        <fullName evidence="2">Uncharacterized protein</fullName>
    </submittedName>
</protein>
<comment type="caution">
    <text evidence="2">The sequence shown here is derived from an EMBL/GenBank/DDBJ whole genome shotgun (WGS) entry which is preliminary data.</text>
</comment>
<reference evidence="3" key="1">
    <citation type="submission" date="2016-06" db="EMBL/GenBank/DDBJ databases">
        <title>Parallel loss of symbiosis genes in relatives of nitrogen-fixing non-legume Parasponia.</title>
        <authorList>
            <person name="Van Velzen R."/>
            <person name="Holmer R."/>
            <person name="Bu F."/>
            <person name="Rutten L."/>
            <person name="Van Zeijl A."/>
            <person name="Liu W."/>
            <person name="Santuari L."/>
            <person name="Cao Q."/>
            <person name="Sharma T."/>
            <person name="Shen D."/>
            <person name="Roswanjaya Y."/>
            <person name="Wardhani T."/>
            <person name="Kalhor M.S."/>
            <person name="Jansen J."/>
            <person name="Van den Hoogen J."/>
            <person name="Gungor B."/>
            <person name="Hartog M."/>
            <person name="Hontelez J."/>
            <person name="Verver J."/>
            <person name="Yang W.-C."/>
            <person name="Schijlen E."/>
            <person name="Repin R."/>
            <person name="Schilthuizen M."/>
            <person name="Schranz E."/>
            <person name="Heidstra R."/>
            <person name="Miyata K."/>
            <person name="Fedorova E."/>
            <person name="Kohlen W."/>
            <person name="Bisseling T."/>
            <person name="Smit S."/>
            <person name="Geurts R."/>
        </authorList>
    </citation>
    <scope>NUCLEOTIDE SEQUENCE [LARGE SCALE GENOMIC DNA]</scope>
    <source>
        <strain evidence="3">cv. RG33-2</strain>
    </source>
</reference>
<feature type="region of interest" description="Disordered" evidence="1">
    <location>
        <begin position="77"/>
        <end position="138"/>
    </location>
</feature>
<feature type="compositionally biased region" description="Basic and acidic residues" evidence="1">
    <location>
        <begin position="83"/>
        <end position="116"/>
    </location>
</feature>
<sequence>MVVPYGANCPAAEIRHDLIVGLIHRQCRPYESKIPIPKTIPELELVHGATPEQISNGTSPIHTLLHVHRVVEVVEPNNGADSNIRRSQRERTYRKRPVDLRHEGSYREVERRRGCPDEDGASRGSKGDDIGGCFNVSP</sequence>
<organism evidence="2 3">
    <name type="scientific">Trema orientale</name>
    <name type="common">Charcoal tree</name>
    <name type="synonym">Celtis orientalis</name>
    <dbReference type="NCBI Taxonomy" id="63057"/>
    <lineage>
        <taxon>Eukaryota</taxon>
        <taxon>Viridiplantae</taxon>
        <taxon>Streptophyta</taxon>
        <taxon>Embryophyta</taxon>
        <taxon>Tracheophyta</taxon>
        <taxon>Spermatophyta</taxon>
        <taxon>Magnoliopsida</taxon>
        <taxon>eudicotyledons</taxon>
        <taxon>Gunneridae</taxon>
        <taxon>Pentapetalae</taxon>
        <taxon>rosids</taxon>
        <taxon>fabids</taxon>
        <taxon>Rosales</taxon>
        <taxon>Cannabaceae</taxon>
        <taxon>Trema</taxon>
    </lineage>
</organism>
<dbReference type="EMBL" id="JXTC01000279">
    <property type="protein sequence ID" value="PON71034.1"/>
    <property type="molecule type" value="Genomic_DNA"/>
</dbReference>
<proteinExistence type="predicted"/>
<keyword evidence="3" id="KW-1185">Reference proteome</keyword>
<accession>A0A2P5DCM1</accession>
<evidence type="ECO:0000313" key="2">
    <source>
        <dbReference type="EMBL" id="PON71034.1"/>
    </source>
</evidence>
<dbReference type="InParanoid" id="A0A2P5DCM1"/>
<evidence type="ECO:0000313" key="3">
    <source>
        <dbReference type="Proteomes" id="UP000237000"/>
    </source>
</evidence>
<dbReference type="OrthoDB" id="10283594at2759"/>
<name>A0A2P5DCM1_TREOI</name>
<gene>
    <name evidence="2" type="ORF">TorRG33x02_255370</name>
</gene>
<dbReference type="AlphaFoldDB" id="A0A2P5DCM1"/>
<dbReference type="Proteomes" id="UP000237000">
    <property type="component" value="Unassembled WGS sequence"/>
</dbReference>